<protein>
    <submittedName>
        <fullName evidence="1">Uncharacterized protein</fullName>
    </submittedName>
</protein>
<proteinExistence type="predicted"/>
<organism evidence="1">
    <name type="scientific">uncultured Caudovirales phage</name>
    <dbReference type="NCBI Taxonomy" id="2100421"/>
    <lineage>
        <taxon>Viruses</taxon>
        <taxon>Duplodnaviria</taxon>
        <taxon>Heunggongvirae</taxon>
        <taxon>Uroviricota</taxon>
        <taxon>Caudoviricetes</taxon>
        <taxon>Peduoviridae</taxon>
        <taxon>Maltschvirus</taxon>
        <taxon>Maltschvirus maltsch</taxon>
    </lineage>
</organism>
<evidence type="ECO:0000313" key="1">
    <source>
        <dbReference type="EMBL" id="ASN70563.1"/>
    </source>
</evidence>
<reference evidence="1" key="1">
    <citation type="submission" date="2017-06" db="EMBL/GenBank/DDBJ databases">
        <title>Novel phages from South African skin metaviromes.</title>
        <authorList>
            <person name="van Zyl L.J."/>
            <person name="Abrahams Y."/>
            <person name="Stander E.A."/>
            <person name="Kirby B.M."/>
            <person name="Clavaud C."/>
            <person name="Farcet C."/>
            <person name="Breton L."/>
            <person name="Trindade M.I."/>
        </authorList>
    </citation>
    <scope>NUCLEOTIDE SEQUENCE</scope>
</reference>
<gene>
    <name evidence="1" type="ORF">10S1_60</name>
</gene>
<accession>A0A2H4J998</accession>
<dbReference type="EMBL" id="MF417908">
    <property type="protein sequence ID" value="ASN70563.1"/>
    <property type="molecule type" value="Genomic_DNA"/>
</dbReference>
<sequence length="101" mass="12288">MIIYLPHYDNGEAYSDYWHHISNKAYYNYEDAVKEINSKGYIIKEIHELYKWDIEEGMSPNRFYKETDEQCMLSVTGEKLDDREFAYVHEINLLDDYEEEK</sequence>
<name>A0A2H4J998_9CAUD</name>